<reference evidence="1 2" key="1">
    <citation type="journal article" date="2018" name="ACS Chem. Biol.">
        <title>Ketoreductase domain dysfunction expands chemodiversity: malyngamide biosynthesis in the cyanobacterium Okeania hirsuta.</title>
        <authorList>
            <person name="Moss N.A."/>
            <person name="Leao T."/>
            <person name="Rankin M."/>
            <person name="McCullough T.M."/>
            <person name="Qu P."/>
            <person name="Korobeynikov A."/>
            <person name="Smith J.L."/>
            <person name="Gerwick L."/>
            <person name="Gerwick W.H."/>
        </authorList>
    </citation>
    <scope>NUCLEOTIDE SEQUENCE [LARGE SCALE GENOMIC DNA]</scope>
    <source>
        <strain evidence="1 2">PAB10Feb10-1</strain>
    </source>
</reference>
<keyword evidence="2" id="KW-1185">Reference proteome</keyword>
<comment type="caution">
    <text evidence="1">The sequence shown here is derived from an EMBL/GenBank/DDBJ whole genome shotgun (WGS) entry which is preliminary data.</text>
</comment>
<evidence type="ECO:0000313" key="1">
    <source>
        <dbReference type="EMBL" id="RQH32877.1"/>
    </source>
</evidence>
<organism evidence="1 2">
    <name type="scientific">Okeania hirsuta</name>
    <dbReference type="NCBI Taxonomy" id="1458930"/>
    <lineage>
        <taxon>Bacteria</taxon>
        <taxon>Bacillati</taxon>
        <taxon>Cyanobacteriota</taxon>
        <taxon>Cyanophyceae</taxon>
        <taxon>Oscillatoriophycideae</taxon>
        <taxon>Oscillatoriales</taxon>
        <taxon>Microcoleaceae</taxon>
        <taxon>Okeania</taxon>
    </lineage>
</organism>
<dbReference type="Proteomes" id="UP000269154">
    <property type="component" value="Unassembled WGS sequence"/>
</dbReference>
<gene>
    <name evidence="1" type="ORF">D5R40_21965</name>
</gene>
<protein>
    <submittedName>
        <fullName evidence="1">Uncharacterized protein</fullName>
    </submittedName>
</protein>
<accession>A0A3N6PNK9</accession>
<sequence length="76" mass="8387">MVVKSFRASMSEEQSSARSVEFFILFLPTSTLLPLTSYLLPLTSCLLSPASCFLSPVSCLLAQKNLIFMKIRLGVL</sequence>
<evidence type="ECO:0000313" key="2">
    <source>
        <dbReference type="Proteomes" id="UP000269154"/>
    </source>
</evidence>
<dbReference type="AlphaFoldDB" id="A0A3N6PNK9"/>
<proteinExistence type="predicted"/>
<name>A0A3N6PNK9_9CYAN</name>
<dbReference type="EMBL" id="RCBY01000149">
    <property type="protein sequence ID" value="RQH32877.1"/>
    <property type="molecule type" value="Genomic_DNA"/>
</dbReference>